<dbReference type="Gene3D" id="1.10.510.10">
    <property type="entry name" value="Transferase(Phosphotransferase) domain 1"/>
    <property type="match status" value="1"/>
</dbReference>
<keyword evidence="4 9" id="KW-0418">Kinase</keyword>
<dbReference type="FunFam" id="3.30.200.20:FF:001520">
    <property type="entry name" value="Serine/threonine-protein kinase, putative"/>
    <property type="match status" value="1"/>
</dbReference>
<dbReference type="EC" id="2.7.1.-" evidence="9"/>
<dbReference type="PROSITE" id="PS00108">
    <property type="entry name" value="PROTEIN_KINASE_ST"/>
    <property type="match status" value="1"/>
</dbReference>
<dbReference type="InterPro" id="IPR000719">
    <property type="entry name" value="Prot_kinase_dom"/>
</dbReference>
<sequence>MSGSATTALAPHEYREQSEAGANLSDCVFQSTASVEVESASGAIVTHRLVDEESGMRADANSRCANGTEMPEVAHVSDESRVDAAEGVAPQVSMKLDQRADQNCTDAAERSGGAVLTQPSGGGCGTGKNANDPAMVSCVAAKDMLEVKMGKKTMGRADPVHSAGLSAIMRPRLMTVARRGQAVASSLSTESLAVRAASSTKDGHGERVATHVNATTSDVVGAASDIQSNSVPSAEPRLSGRHNDDESKQSSTGMHVANHNNHDHRRQDAFAPQVRSSGVVTTVSTAITNAVPVPANVTFTTWASSGRNPRPIVALSVHLSELYRRIDELCCQQRRMAEPEPKYNDGFDDKEGHYLVLYGEEILNRYTVRELLGKGSFGTVVRCFDAKRQKNVALKITRRGLSFRAQAELEFDILSGLNGNPRLNNLVVKLFKAFNWRGHLVLVFELLTYNLYQLIKHTGYRGVGPRVVRKFAFQLVQALRELEEAKPSPIIHCDIKPENILLKYPNRSSIRLIDFGSATYTNNVIHRYIQSRYYRSPEVILYLEYGTAIDRWSLGCVLVELYTGLPLFDGKTEAAQLARFEALLGPVPVDMLESSPKLNGFYEKVGRNYKLKEPLPPHRSLKAVLGLMDGATPQEARRIPLEDEVEDALQLYDFVSRLLRYRASERMSCEEALRHPFLEPMKR</sequence>
<dbReference type="PROSITE" id="PS00107">
    <property type="entry name" value="PROTEIN_KINASE_ATP"/>
    <property type="match status" value="1"/>
</dbReference>
<protein>
    <submittedName>
        <fullName evidence="9">Serine/threonine-protein kinase, putative</fullName>
        <ecNumber evidence="9">2.7.1.-</ecNumber>
    </submittedName>
</protein>
<accession>A0A1G4IHX2</accession>
<name>A0A1G4IHX2_TRYEQ</name>
<keyword evidence="3 6" id="KW-0547">Nucleotide-binding</keyword>
<dbReference type="EMBL" id="CZPT02001745">
    <property type="protein sequence ID" value="SCU71864.1"/>
    <property type="molecule type" value="Genomic_DNA"/>
</dbReference>
<evidence type="ECO:0000256" key="5">
    <source>
        <dbReference type="ARBA" id="ARBA00022840"/>
    </source>
</evidence>
<dbReference type="FunFam" id="1.10.510.10:FF:002184">
    <property type="entry name" value="Serine/threonine-protein kinase, putative"/>
    <property type="match status" value="1"/>
</dbReference>
<dbReference type="GO" id="GO:0004674">
    <property type="term" value="F:protein serine/threonine kinase activity"/>
    <property type="evidence" value="ECO:0007669"/>
    <property type="project" value="UniProtKB-KW"/>
</dbReference>
<evidence type="ECO:0000256" key="7">
    <source>
        <dbReference type="SAM" id="MobiDB-lite"/>
    </source>
</evidence>
<dbReference type="GeneID" id="92377386"/>
<feature type="domain" description="Protein kinase" evidence="8">
    <location>
        <begin position="366"/>
        <end position="678"/>
    </location>
</feature>
<proteinExistence type="predicted"/>
<evidence type="ECO:0000256" key="4">
    <source>
        <dbReference type="ARBA" id="ARBA00022777"/>
    </source>
</evidence>
<evidence type="ECO:0000259" key="8">
    <source>
        <dbReference type="PROSITE" id="PS50011"/>
    </source>
</evidence>
<evidence type="ECO:0000256" key="6">
    <source>
        <dbReference type="PROSITE-ProRule" id="PRU10141"/>
    </source>
</evidence>
<feature type="region of interest" description="Disordered" evidence="7">
    <location>
        <begin position="224"/>
        <end position="260"/>
    </location>
</feature>
<keyword evidence="1" id="KW-0723">Serine/threonine-protein kinase</keyword>
<dbReference type="VEuPathDB" id="TriTrypDB:TEOVI_000344600"/>
<keyword evidence="5 6" id="KW-0067">ATP-binding</keyword>
<dbReference type="SUPFAM" id="SSF56112">
    <property type="entry name" value="Protein kinase-like (PK-like)"/>
    <property type="match status" value="1"/>
</dbReference>
<organism evidence="9 10">
    <name type="scientific">Trypanosoma equiperdum</name>
    <dbReference type="NCBI Taxonomy" id="5694"/>
    <lineage>
        <taxon>Eukaryota</taxon>
        <taxon>Discoba</taxon>
        <taxon>Euglenozoa</taxon>
        <taxon>Kinetoplastea</taxon>
        <taxon>Metakinetoplastina</taxon>
        <taxon>Trypanosomatida</taxon>
        <taxon>Trypanosomatidae</taxon>
        <taxon>Trypanosoma</taxon>
    </lineage>
</organism>
<dbReference type="Proteomes" id="UP000195570">
    <property type="component" value="Unassembled WGS sequence"/>
</dbReference>
<keyword evidence="10" id="KW-1185">Reference proteome</keyword>
<reference evidence="9" key="1">
    <citation type="submission" date="2016-09" db="EMBL/GenBank/DDBJ databases">
        <authorList>
            <person name="Hebert L."/>
            <person name="Moumen B."/>
        </authorList>
    </citation>
    <scope>NUCLEOTIDE SEQUENCE [LARGE SCALE GENOMIC DNA]</scope>
    <source>
        <strain evidence="9">OVI</strain>
    </source>
</reference>
<dbReference type="PANTHER" id="PTHR24058">
    <property type="entry name" value="DUAL SPECIFICITY PROTEIN KINASE"/>
    <property type="match status" value="1"/>
</dbReference>
<evidence type="ECO:0000256" key="3">
    <source>
        <dbReference type="ARBA" id="ARBA00022741"/>
    </source>
</evidence>
<dbReference type="InterPro" id="IPR050494">
    <property type="entry name" value="Ser_Thr_dual-spec_kinase"/>
</dbReference>
<dbReference type="Pfam" id="PF00069">
    <property type="entry name" value="Pkinase"/>
    <property type="match status" value="1"/>
</dbReference>
<dbReference type="RefSeq" id="XP_067082451.1">
    <property type="nucleotide sequence ID" value="XM_067226350.1"/>
</dbReference>
<feature type="region of interest" description="Disordered" evidence="7">
    <location>
        <begin position="1"/>
        <end position="21"/>
    </location>
</feature>
<evidence type="ECO:0000256" key="1">
    <source>
        <dbReference type="ARBA" id="ARBA00022527"/>
    </source>
</evidence>
<evidence type="ECO:0000313" key="9">
    <source>
        <dbReference type="EMBL" id="SCU71864.1"/>
    </source>
</evidence>
<comment type="caution">
    <text evidence="9">The sequence shown here is derived from an EMBL/GenBank/DDBJ whole genome shotgun (WGS) entry which is preliminary data.</text>
</comment>
<dbReference type="SMART" id="SM00220">
    <property type="entry name" value="S_TKc"/>
    <property type="match status" value="1"/>
</dbReference>
<evidence type="ECO:0000256" key="2">
    <source>
        <dbReference type="ARBA" id="ARBA00022679"/>
    </source>
</evidence>
<dbReference type="Gene3D" id="3.30.200.20">
    <property type="entry name" value="Phosphorylase Kinase, domain 1"/>
    <property type="match status" value="1"/>
</dbReference>
<dbReference type="PROSITE" id="PS50011">
    <property type="entry name" value="PROTEIN_KINASE_DOM"/>
    <property type="match status" value="1"/>
</dbReference>
<evidence type="ECO:0000313" key="10">
    <source>
        <dbReference type="Proteomes" id="UP000195570"/>
    </source>
</evidence>
<feature type="binding site" evidence="6">
    <location>
        <position position="395"/>
    </location>
    <ligand>
        <name>ATP</name>
        <dbReference type="ChEBI" id="CHEBI:30616"/>
    </ligand>
</feature>
<dbReference type="InterPro" id="IPR011009">
    <property type="entry name" value="Kinase-like_dom_sf"/>
</dbReference>
<keyword evidence="2 9" id="KW-0808">Transferase</keyword>
<dbReference type="AlphaFoldDB" id="A0A1G4IHX2"/>
<dbReference type="PANTHER" id="PTHR24058:SF28">
    <property type="entry name" value="SERINE_THREONINE-PROTEIN KINASE MINIBRAIN"/>
    <property type="match status" value="1"/>
</dbReference>
<dbReference type="GO" id="GO:0005524">
    <property type="term" value="F:ATP binding"/>
    <property type="evidence" value="ECO:0007669"/>
    <property type="project" value="UniProtKB-UniRule"/>
</dbReference>
<gene>
    <name evidence="9" type="ORF">TEOVI_000344600</name>
</gene>
<dbReference type="InterPro" id="IPR017441">
    <property type="entry name" value="Protein_kinase_ATP_BS"/>
</dbReference>
<dbReference type="InterPro" id="IPR008271">
    <property type="entry name" value="Ser/Thr_kinase_AS"/>
</dbReference>